<dbReference type="PANTHER" id="PTHR33751:SF1">
    <property type="entry name" value="CBB3-TYPE CYTOCHROME C OXIDASE SUBUNIT FIXP"/>
    <property type="match status" value="1"/>
</dbReference>
<dbReference type="PANTHER" id="PTHR33751">
    <property type="entry name" value="CBB3-TYPE CYTOCHROME C OXIDASE SUBUNIT FIXP"/>
    <property type="match status" value="1"/>
</dbReference>
<keyword evidence="18 19" id="KW-0472">Membrane</keyword>
<evidence type="ECO:0000256" key="4">
    <source>
        <dbReference type="ARBA" id="ARBA00022448"/>
    </source>
</evidence>
<accession>A0ABP9RVD9</accession>
<dbReference type="InterPro" id="IPR008168">
    <property type="entry name" value="Cyt_C_IC"/>
</dbReference>
<dbReference type="InterPro" id="IPR050597">
    <property type="entry name" value="Cytochrome_c_Oxidase_Subunit"/>
</dbReference>
<evidence type="ECO:0000256" key="8">
    <source>
        <dbReference type="ARBA" id="ARBA00022660"/>
    </source>
</evidence>
<evidence type="ECO:0000256" key="2">
    <source>
        <dbReference type="ARBA" id="ARBA00004673"/>
    </source>
</evidence>
<reference evidence="23" key="1">
    <citation type="journal article" date="2019" name="Int. J. Syst. Evol. Microbiol.">
        <title>The Global Catalogue of Microorganisms (GCM) 10K type strain sequencing project: providing services to taxonomists for standard genome sequencing and annotation.</title>
        <authorList>
            <consortium name="The Broad Institute Genomics Platform"/>
            <consortium name="The Broad Institute Genome Sequencing Center for Infectious Disease"/>
            <person name="Wu L."/>
            <person name="Ma J."/>
        </authorList>
    </citation>
    <scope>NUCLEOTIDE SEQUENCE [LARGE SCALE GENOMIC DNA]</scope>
    <source>
        <strain evidence="23">JCM 18720</strain>
    </source>
</reference>
<dbReference type="Proteomes" id="UP001501600">
    <property type="component" value="Unassembled WGS sequence"/>
</dbReference>
<dbReference type="InterPro" id="IPR038414">
    <property type="entry name" value="CcoP_N_sf"/>
</dbReference>
<dbReference type="PROSITE" id="PS51007">
    <property type="entry name" value="CYTC"/>
    <property type="match status" value="2"/>
</dbReference>
<dbReference type="InterPro" id="IPR032858">
    <property type="entry name" value="CcoP_N"/>
</dbReference>
<evidence type="ECO:0000259" key="21">
    <source>
        <dbReference type="PROSITE" id="PS51007"/>
    </source>
</evidence>
<evidence type="ECO:0000256" key="10">
    <source>
        <dbReference type="ARBA" id="ARBA00022723"/>
    </source>
</evidence>
<keyword evidence="12 19" id="KW-0375">Hydrogen ion transport</keyword>
<keyword evidence="13 19" id="KW-0249">Electron transport</keyword>
<keyword evidence="23" id="KW-1185">Reference proteome</keyword>
<evidence type="ECO:0000256" key="1">
    <source>
        <dbReference type="ARBA" id="ARBA00004533"/>
    </source>
</evidence>
<evidence type="ECO:0000256" key="14">
    <source>
        <dbReference type="ARBA" id="ARBA00022989"/>
    </source>
</evidence>
<evidence type="ECO:0000256" key="19">
    <source>
        <dbReference type="PIRNR" id="PIRNR000006"/>
    </source>
</evidence>
<keyword evidence="17 19" id="KW-0406">Ion transport</keyword>
<dbReference type="EMBL" id="BAABLF010000005">
    <property type="protein sequence ID" value="GAA5187934.1"/>
    <property type="molecule type" value="Genomic_DNA"/>
</dbReference>
<dbReference type="PIRSF" id="PIRSF000006">
    <property type="entry name" value="Cbb3-Cox_fixP"/>
    <property type="match status" value="1"/>
</dbReference>
<comment type="pathway">
    <text evidence="2 19">Energy metabolism; oxidative phosphorylation.</text>
</comment>
<keyword evidence="5 19" id="KW-1003">Cell membrane</keyword>
<evidence type="ECO:0000256" key="6">
    <source>
        <dbReference type="ARBA" id="ARBA00022519"/>
    </source>
</evidence>
<keyword evidence="8 19" id="KW-0679">Respiratory chain</keyword>
<dbReference type="RefSeq" id="WP_345315628.1">
    <property type="nucleotide sequence ID" value="NZ_BAABLF010000005.1"/>
</dbReference>
<keyword evidence="11" id="KW-0677">Repeat</keyword>
<keyword evidence="4 19" id="KW-0813">Transport</keyword>
<sequence length="317" mass="34447">MSNLLSFIVIFCVAAVIIGSLACLIWCIKDKMGKNEGESMGHNFDGIEEINNPLPKWWSYMFVVTIVFGVAYLALYPGMGNYPGLLNWSSANKQVLSMEESNAQAEQARSGDAVVQYEREIANAEARFGPIFEAYAARSIEDLAQDEEARKIGQRLFLQNCAQCHGSDARGSAGFPDLTDSAWLYGGDPASIKLTLMNGRNGYMPPKGGLPIDDAEIPDLVEYVLSLSGRDHDSDAAARGQGSYMKGCFACHGMNGEGNQMLGAPNLSDDAWVYGGSRGVIAESIKNGRSGQMPAWKEILGEDKVHLISSYVYSLNQ</sequence>
<evidence type="ECO:0000256" key="3">
    <source>
        <dbReference type="ARBA" id="ARBA00006113"/>
    </source>
</evidence>
<evidence type="ECO:0000313" key="22">
    <source>
        <dbReference type="EMBL" id="GAA5187934.1"/>
    </source>
</evidence>
<feature type="transmembrane region" description="Helical" evidence="20">
    <location>
        <begin position="6"/>
        <end position="28"/>
    </location>
</feature>
<feature type="domain" description="Cytochrome c" evidence="21">
    <location>
        <begin position="148"/>
        <end position="228"/>
    </location>
</feature>
<dbReference type="PRINTS" id="PR00605">
    <property type="entry name" value="CYTCHROMECIC"/>
</dbReference>
<dbReference type="Pfam" id="PF13442">
    <property type="entry name" value="Cytochrome_CBB3"/>
    <property type="match status" value="2"/>
</dbReference>
<evidence type="ECO:0000256" key="5">
    <source>
        <dbReference type="ARBA" id="ARBA00022475"/>
    </source>
</evidence>
<name>A0ABP9RVD9_9GAMM</name>
<keyword evidence="14 20" id="KW-1133">Transmembrane helix</keyword>
<dbReference type="InterPro" id="IPR009056">
    <property type="entry name" value="Cyt_c-like_dom"/>
</dbReference>
<keyword evidence="15 19" id="KW-0560">Oxidoreductase</keyword>
<organism evidence="22 23">
    <name type="scientific">Ferrimonas gelatinilytica</name>
    <dbReference type="NCBI Taxonomy" id="1255257"/>
    <lineage>
        <taxon>Bacteria</taxon>
        <taxon>Pseudomonadati</taxon>
        <taxon>Pseudomonadota</taxon>
        <taxon>Gammaproteobacteria</taxon>
        <taxon>Alteromonadales</taxon>
        <taxon>Ferrimonadaceae</taxon>
        <taxon>Ferrimonas</taxon>
    </lineage>
</organism>
<gene>
    <name evidence="22" type="primary">ccoP</name>
    <name evidence="22" type="ORF">GCM10025772_06710</name>
</gene>
<comment type="subunit">
    <text evidence="19">Component of the cbb3-type cytochrome c oxidase.</text>
</comment>
<comment type="similarity">
    <text evidence="3 19">Belongs to the CcoP / FixP family.</text>
</comment>
<dbReference type="InterPro" id="IPR036909">
    <property type="entry name" value="Cyt_c-like_dom_sf"/>
</dbReference>
<keyword evidence="9 20" id="KW-0812">Transmembrane</keyword>
<dbReference type="Pfam" id="PF14715">
    <property type="entry name" value="FixP_N"/>
    <property type="match status" value="1"/>
</dbReference>
<evidence type="ECO:0000256" key="18">
    <source>
        <dbReference type="ARBA" id="ARBA00023136"/>
    </source>
</evidence>
<protein>
    <recommendedName>
        <fullName evidence="19">Cbb3-type cytochrome c oxidase subunit</fullName>
    </recommendedName>
</protein>
<evidence type="ECO:0000256" key="13">
    <source>
        <dbReference type="ARBA" id="ARBA00022982"/>
    </source>
</evidence>
<keyword evidence="7 19" id="KW-0349">Heme</keyword>
<dbReference type="SUPFAM" id="SSF46626">
    <property type="entry name" value="Cytochrome c"/>
    <property type="match status" value="2"/>
</dbReference>
<dbReference type="InterPro" id="IPR004678">
    <property type="entry name" value="Cyt_c_oxidase_cbb3_su3"/>
</dbReference>
<comment type="cofactor">
    <cofactor evidence="19">
        <name>heme c</name>
        <dbReference type="ChEBI" id="CHEBI:61717"/>
    </cofactor>
    <text evidence="19">Binds 2 heme C groups per subunit.</text>
</comment>
<comment type="subcellular location">
    <subcellularLocation>
        <location evidence="1 19">Cell inner membrane</location>
    </subcellularLocation>
</comment>
<comment type="function">
    <text evidence="19">C-type cytochrome. Part of the cbb3-type cytochrome c oxidase complex.</text>
</comment>
<keyword evidence="16 19" id="KW-0408">Iron</keyword>
<evidence type="ECO:0000256" key="9">
    <source>
        <dbReference type="ARBA" id="ARBA00022692"/>
    </source>
</evidence>
<feature type="transmembrane region" description="Helical" evidence="20">
    <location>
        <begin position="57"/>
        <end position="76"/>
    </location>
</feature>
<evidence type="ECO:0000256" key="16">
    <source>
        <dbReference type="ARBA" id="ARBA00023004"/>
    </source>
</evidence>
<evidence type="ECO:0000256" key="15">
    <source>
        <dbReference type="ARBA" id="ARBA00023002"/>
    </source>
</evidence>
<keyword evidence="10 19" id="KW-0479">Metal-binding</keyword>
<evidence type="ECO:0000256" key="7">
    <source>
        <dbReference type="ARBA" id="ARBA00022617"/>
    </source>
</evidence>
<evidence type="ECO:0000256" key="11">
    <source>
        <dbReference type="ARBA" id="ARBA00022737"/>
    </source>
</evidence>
<comment type="caution">
    <text evidence="22">The sequence shown here is derived from an EMBL/GenBank/DDBJ whole genome shotgun (WGS) entry which is preliminary data.</text>
</comment>
<dbReference type="Gene3D" id="6.10.280.130">
    <property type="match status" value="1"/>
</dbReference>
<evidence type="ECO:0000256" key="20">
    <source>
        <dbReference type="SAM" id="Phobius"/>
    </source>
</evidence>
<evidence type="ECO:0000256" key="12">
    <source>
        <dbReference type="ARBA" id="ARBA00022781"/>
    </source>
</evidence>
<evidence type="ECO:0000313" key="23">
    <source>
        <dbReference type="Proteomes" id="UP001501600"/>
    </source>
</evidence>
<keyword evidence="6 19" id="KW-0997">Cell inner membrane</keyword>
<dbReference type="Gene3D" id="1.10.760.10">
    <property type="entry name" value="Cytochrome c-like domain"/>
    <property type="match status" value="2"/>
</dbReference>
<proteinExistence type="inferred from homology"/>
<feature type="domain" description="Cytochrome c" evidence="21">
    <location>
        <begin position="235"/>
        <end position="316"/>
    </location>
</feature>
<evidence type="ECO:0000256" key="17">
    <source>
        <dbReference type="ARBA" id="ARBA00023065"/>
    </source>
</evidence>
<dbReference type="NCBIfam" id="TIGR00782">
    <property type="entry name" value="ccoP"/>
    <property type="match status" value="1"/>
</dbReference>